<dbReference type="AlphaFoldDB" id="A0A2P5IFS1"/>
<reference evidence="2" key="1">
    <citation type="submission" date="2017-09" db="EMBL/GenBank/DDBJ databases">
        <title>Polyketide synthases of a Diaporthe helianthi virulent isolate.</title>
        <authorList>
            <person name="Baroncelli R."/>
        </authorList>
    </citation>
    <scope>NUCLEOTIDE SEQUENCE [LARGE SCALE GENOMIC DNA]</scope>
    <source>
        <strain evidence="2">7/96</strain>
    </source>
</reference>
<proteinExistence type="predicted"/>
<protein>
    <submittedName>
        <fullName evidence="2">Uncharacterized protein</fullName>
    </submittedName>
</protein>
<name>A0A2P5IFS1_DIAHE</name>
<evidence type="ECO:0000313" key="3">
    <source>
        <dbReference type="Proteomes" id="UP000094444"/>
    </source>
</evidence>
<evidence type="ECO:0000313" key="2">
    <source>
        <dbReference type="EMBL" id="POS81344.1"/>
    </source>
</evidence>
<gene>
    <name evidence="2" type="ORF">DHEL01_v200274</name>
</gene>
<feature type="region of interest" description="Disordered" evidence="1">
    <location>
        <begin position="174"/>
        <end position="209"/>
    </location>
</feature>
<feature type="compositionally biased region" description="Basic residues" evidence="1">
    <location>
        <begin position="181"/>
        <end position="190"/>
    </location>
</feature>
<dbReference type="InParanoid" id="A0A2P5IFS1"/>
<comment type="caution">
    <text evidence="2">The sequence shown here is derived from an EMBL/GenBank/DDBJ whole genome shotgun (WGS) entry which is preliminary data.</text>
</comment>
<dbReference type="EMBL" id="MAVT02000010">
    <property type="protein sequence ID" value="POS81344.1"/>
    <property type="molecule type" value="Genomic_DNA"/>
</dbReference>
<organism evidence="2 3">
    <name type="scientific">Diaporthe helianthi</name>
    <dbReference type="NCBI Taxonomy" id="158607"/>
    <lineage>
        <taxon>Eukaryota</taxon>
        <taxon>Fungi</taxon>
        <taxon>Dikarya</taxon>
        <taxon>Ascomycota</taxon>
        <taxon>Pezizomycotina</taxon>
        <taxon>Sordariomycetes</taxon>
        <taxon>Sordariomycetidae</taxon>
        <taxon>Diaporthales</taxon>
        <taxon>Diaporthaceae</taxon>
        <taxon>Diaporthe</taxon>
    </lineage>
</organism>
<dbReference type="OrthoDB" id="5202286at2759"/>
<keyword evidence="3" id="KW-1185">Reference proteome</keyword>
<evidence type="ECO:0000256" key="1">
    <source>
        <dbReference type="SAM" id="MobiDB-lite"/>
    </source>
</evidence>
<accession>A0A2P5IFS1</accession>
<dbReference type="Proteomes" id="UP000094444">
    <property type="component" value="Unassembled WGS sequence"/>
</dbReference>
<sequence>MVFEQLLSCSGCNSAVLIKDPSTSHSMVKEPDLVGIAIYHEPREVCTSTSWLDVFPFAANHEPSYSSPNSRHGGAEQEGISRQFVCMEKCATPEARREISREWGLQWWGFEQHFETIATWTGSHLGQCPCQCHSTKRQVEDPRPGRKDAACVHDEAPFEGDDCASVTTTTALVGGQESGRRPVKPRVRSTRRGDDEFPPGWPEDGRERARSEEIRHTELFILEWRERCRREQVRRVSAR</sequence>